<accession>A0A2G3ECY5</accession>
<dbReference type="SUPFAM" id="SSF53474">
    <property type="entry name" value="alpha/beta-Hydrolases"/>
    <property type="match status" value="1"/>
</dbReference>
<dbReference type="InterPro" id="IPR029058">
    <property type="entry name" value="AB_hydrolase_fold"/>
</dbReference>
<dbReference type="RefSeq" id="WP_099412724.1">
    <property type="nucleotide sequence ID" value="NZ_PDYH01000008.1"/>
</dbReference>
<evidence type="ECO:0008006" key="3">
    <source>
        <dbReference type="Google" id="ProtNLM"/>
    </source>
</evidence>
<comment type="caution">
    <text evidence="1">The sequence shown here is derived from an EMBL/GenBank/DDBJ whole genome shotgun (WGS) entry which is preliminary data.</text>
</comment>
<organism evidence="1 2">
    <name type="scientific">Pseudobutyrivibrio ruminis</name>
    <dbReference type="NCBI Taxonomy" id="46206"/>
    <lineage>
        <taxon>Bacteria</taxon>
        <taxon>Bacillati</taxon>
        <taxon>Bacillota</taxon>
        <taxon>Clostridia</taxon>
        <taxon>Lachnospirales</taxon>
        <taxon>Lachnospiraceae</taxon>
        <taxon>Pseudobutyrivibrio</taxon>
    </lineage>
</organism>
<dbReference type="InterPro" id="IPR024499">
    <property type="entry name" value="Mbeg1-like"/>
</dbReference>
<protein>
    <recommendedName>
        <fullName evidence="3">DUF2974 domain-containing protein</fullName>
    </recommendedName>
</protein>
<dbReference type="Gene3D" id="3.40.50.1820">
    <property type="entry name" value="alpha/beta hydrolase"/>
    <property type="match status" value="1"/>
</dbReference>
<proteinExistence type="predicted"/>
<keyword evidence="2" id="KW-1185">Reference proteome</keyword>
<sequence length="594" mass="64913">MAYNNISDESLALLEQITYIDSNVLKAAGIKDKDGDDLKILPLNEKASIDDILKVFDDEAIANLRKIGDDAIDGALISGNEWADIIENLKNNKELENLEVFYSELDPSKSVNLNVCYKDRETGQGVITYKGTTGYEEWEDNCLGLTQATTDDQKAALEFYDCCIEKANAGELDNIILTGHSKGGNKAMYVTVVADDPRITKCVSFDGQGFSNEFYEDYFELAEKNGGKITNYFVNKDFVHALMKQISHSQQISCEGYGMDNAPQYHSPNSFFVTDEDGNIQSTDGIPEFADADEVENIKLLNKFVVFAMNHYSEEELEAVGQYLGKITGSYIGDSSLMDGTGALFSDEEAFLTLGSVFYNFAKKYDLSREDFDDFMQTFAVGDEQAEVVDNLCEYVHNMQDSIIGLDNAVTSMQEDGISGIPDAIDGLGAYVGNAADIAFDFIGDAADYGLSASGNILEGAGNYIGGPFENIGAGANDLLHLGGNIINEEFDLQGDYFNGSVEENDLWHNGAISGAVSGALSDIVDGFVAGALLGPIDAGLSEPIVNAKANEDKSFSYTPIENPSDYYKNQHGKRFIKQEEDKQMNCNRRAIAQ</sequence>
<reference evidence="1" key="1">
    <citation type="submission" date="2017-10" db="EMBL/GenBank/DDBJ databases">
        <title>Resolving the taxonomy of Roseburia spp., Eubacterium rectale and Agathobacter spp. through phylogenomic analysis.</title>
        <authorList>
            <person name="Sheridan P.O."/>
            <person name="Walker A.W."/>
            <person name="Duncan S.H."/>
            <person name="Scott K.P."/>
            <person name="Toole P.W.O."/>
            <person name="Luis P."/>
            <person name="Flint H.J."/>
        </authorList>
    </citation>
    <scope>NUCLEOTIDE SEQUENCE [LARGE SCALE GENOMIC DNA]</scope>
    <source>
        <strain evidence="1">JK10</strain>
    </source>
</reference>
<gene>
    <name evidence="1" type="ORF">CSX00_02425</name>
</gene>
<dbReference type="Pfam" id="PF11187">
    <property type="entry name" value="Mbeg1-like"/>
    <property type="match status" value="1"/>
</dbReference>
<name>A0A2G3ECY5_9FIRM</name>
<evidence type="ECO:0000313" key="2">
    <source>
        <dbReference type="Proteomes" id="UP000224317"/>
    </source>
</evidence>
<dbReference type="AlphaFoldDB" id="A0A2G3ECY5"/>
<dbReference type="EMBL" id="PDYH01000008">
    <property type="protein sequence ID" value="PHU41189.1"/>
    <property type="molecule type" value="Genomic_DNA"/>
</dbReference>
<evidence type="ECO:0000313" key="1">
    <source>
        <dbReference type="EMBL" id="PHU41189.1"/>
    </source>
</evidence>
<dbReference type="Proteomes" id="UP000224317">
    <property type="component" value="Unassembled WGS sequence"/>
</dbReference>